<accession>A0A8T2SR57</accession>
<evidence type="ECO:0000256" key="2">
    <source>
        <dbReference type="ARBA" id="ARBA00022679"/>
    </source>
</evidence>
<sequence length="569" mass="62581">MKRRENIRFSIITMLTMACSREGYCRASSGRFVSEVKVSLVPYMLPSWSFPCVVFLSPSLFLSPSNQHTHRRPNPALAMATKSSPMAVYVQPIQPTPYEVIPLTGGSVMAGLNTLMSSHVLVFRPRPEDGDDTRAPVESVRSGLSRVLVPYYPLAGRIVETETGWEVQCDGQGAVFIVTAAVDVEEVPEEFFLVGNLSEPETVIVPPPARPPSPPPSHGRSPALIVQLDELGDGGFSLNIKWCKGICDAAGLMHFLNGWAEMAKGKTHISVIPAWGHKSNVLYGDPLSSATTSMVAISQATPSVNGIRGHHVPLSIHVPSLENGSKYSGLYGEQTINSLSKIYLFHDPKTHRAPIEQKVMLEIPYTVMRLLVDHVNQKDGYPCSVAQVLAAHLWRERTRAMRVPQHLETRLFFLSEARKGDPVGYYGSFSFNCQVKARVSDLINEPLLYAVQILQEAERDSYNLSACVNDFKQLHSSSFLPLEVLLFTSLPIGNVESQIDFGGIGRPSSSIADDIDFPFNVNIAALAPPTHANESVLRIFMNNIPLSNANELSAFLTNVPHFVMTDSKM</sequence>
<dbReference type="InterPro" id="IPR023213">
    <property type="entry name" value="CAT-like_dom_sf"/>
</dbReference>
<comment type="similarity">
    <text evidence="1">Belongs to the plant acyltransferase family.</text>
</comment>
<dbReference type="GO" id="GO:0016746">
    <property type="term" value="F:acyltransferase activity"/>
    <property type="evidence" value="ECO:0007669"/>
    <property type="project" value="UniProtKB-KW"/>
</dbReference>
<reference evidence="4" key="1">
    <citation type="submission" date="2021-08" db="EMBL/GenBank/DDBJ databases">
        <title>WGS assembly of Ceratopteris richardii.</title>
        <authorList>
            <person name="Marchant D.B."/>
            <person name="Chen G."/>
            <person name="Jenkins J."/>
            <person name="Shu S."/>
            <person name="Leebens-Mack J."/>
            <person name="Grimwood J."/>
            <person name="Schmutz J."/>
            <person name="Soltis P."/>
            <person name="Soltis D."/>
            <person name="Chen Z.-H."/>
        </authorList>
    </citation>
    <scope>NUCLEOTIDE SEQUENCE</scope>
    <source>
        <strain evidence="4">Whitten #5841</strain>
        <tissue evidence="4">Leaf</tissue>
    </source>
</reference>
<evidence type="ECO:0000313" key="4">
    <source>
        <dbReference type="EMBL" id="KAH7365138.1"/>
    </source>
</evidence>
<name>A0A8T2SR57_CERRI</name>
<dbReference type="OMA" id="KTHISVI"/>
<evidence type="ECO:0000256" key="1">
    <source>
        <dbReference type="ARBA" id="ARBA00009861"/>
    </source>
</evidence>
<evidence type="ECO:0000256" key="3">
    <source>
        <dbReference type="ARBA" id="ARBA00023315"/>
    </source>
</evidence>
<comment type="caution">
    <text evidence="4">The sequence shown here is derived from an EMBL/GenBank/DDBJ whole genome shotgun (WGS) entry which is preliminary data.</text>
</comment>
<keyword evidence="2" id="KW-0808">Transferase</keyword>
<dbReference type="PANTHER" id="PTHR31147:SF1">
    <property type="entry name" value="ACYL TRANSFERASE 4"/>
    <property type="match status" value="1"/>
</dbReference>
<dbReference type="PROSITE" id="PS51257">
    <property type="entry name" value="PROKAR_LIPOPROTEIN"/>
    <property type="match status" value="1"/>
</dbReference>
<protein>
    <submittedName>
        <fullName evidence="4">Uncharacterized protein</fullName>
    </submittedName>
</protein>
<keyword evidence="5" id="KW-1185">Reference proteome</keyword>
<dbReference type="EMBL" id="CM035423">
    <property type="protein sequence ID" value="KAH7365138.1"/>
    <property type="molecule type" value="Genomic_DNA"/>
</dbReference>
<dbReference type="PANTHER" id="PTHR31147">
    <property type="entry name" value="ACYL TRANSFERASE 4"/>
    <property type="match status" value="1"/>
</dbReference>
<dbReference type="OrthoDB" id="444127at2759"/>
<evidence type="ECO:0000313" key="5">
    <source>
        <dbReference type="Proteomes" id="UP000825935"/>
    </source>
</evidence>
<dbReference type="Pfam" id="PF02458">
    <property type="entry name" value="Transferase"/>
    <property type="match status" value="1"/>
</dbReference>
<dbReference type="InterPro" id="IPR050898">
    <property type="entry name" value="Plant_acyltransferase"/>
</dbReference>
<keyword evidence="3" id="KW-0012">Acyltransferase</keyword>
<proteinExistence type="inferred from homology"/>
<dbReference type="Gene3D" id="3.30.559.10">
    <property type="entry name" value="Chloramphenicol acetyltransferase-like domain"/>
    <property type="match status" value="2"/>
</dbReference>
<gene>
    <name evidence="4" type="ORF">KP509_18G010700</name>
</gene>
<dbReference type="Proteomes" id="UP000825935">
    <property type="component" value="Chromosome 18"/>
</dbReference>
<organism evidence="4 5">
    <name type="scientific">Ceratopteris richardii</name>
    <name type="common">Triangle waterfern</name>
    <dbReference type="NCBI Taxonomy" id="49495"/>
    <lineage>
        <taxon>Eukaryota</taxon>
        <taxon>Viridiplantae</taxon>
        <taxon>Streptophyta</taxon>
        <taxon>Embryophyta</taxon>
        <taxon>Tracheophyta</taxon>
        <taxon>Polypodiopsida</taxon>
        <taxon>Polypodiidae</taxon>
        <taxon>Polypodiales</taxon>
        <taxon>Pteridineae</taxon>
        <taxon>Pteridaceae</taxon>
        <taxon>Parkerioideae</taxon>
        <taxon>Ceratopteris</taxon>
    </lineage>
</organism>
<dbReference type="AlphaFoldDB" id="A0A8T2SR57"/>